<keyword evidence="7" id="KW-1185">Reference proteome</keyword>
<sequence length="312" mass="34482">MSYENNSDEPENVRKIFIGGLSRDTTDDSLKSFYEKFGDAVDCIVMKDAMTKRSRGFGFVTYKSSAMVNTAMDNRPHVIDGKTVDPKRAVPREEGQRGSDGNVSSKRLYVANVRDLSEDQLREYFSKYGGIEKIDVIIDKITNQPRGFCFITFDDYDPVDKCVLERYHMIGTSRCEAKKGLNKEEQNRAQMSRDRMDRFGRSRGMGRDMGGGRGGYQGGYGGGAGGYQQYGGYPQQYPAQAGYGGDYAAAGYGGYGGAAGYGGYGEGQWGQQGGYENAPMGTRRCSCCMGRSTGSKWRRCCQRMGRCSTEVL</sequence>
<dbReference type="GO" id="GO:0000398">
    <property type="term" value="P:mRNA splicing, via spliceosome"/>
    <property type="evidence" value="ECO:0007669"/>
    <property type="project" value="TreeGrafter"/>
</dbReference>
<comment type="caution">
    <text evidence="6">The sequence shown here is derived from an EMBL/GenBank/DDBJ whole genome shotgun (WGS) entry which is preliminary data.</text>
</comment>
<evidence type="ECO:0000256" key="2">
    <source>
        <dbReference type="ARBA" id="ARBA00022884"/>
    </source>
</evidence>
<dbReference type="AlphaFoldDB" id="A0AAV5UQX1"/>
<dbReference type="Gene3D" id="3.30.70.330">
    <property type="match status" value="2"/>
</dbReference>
<dbReference type="InterPro" id="IPR000504">
    <property type="entry name" value="RRM_dom"/>
</dbReference>
<dbReference type="SMART" id="SM00360">
    <property type="entry name" value="RRM"/>
    <property type="match status" value="2"/>
</dbReference>
<dbReference type="GO" id="GO:0098687">
    <property type="term" value="C:chromosomal region"/>
    <property type="evidence" value="ECO:0007669"/>
    <property type="project" value="UniProtKB-ARBA"/>
</dbReference>
<organism evidence="6 7">
    <name type="scientific">Pristionchus entomophagus</name>
    <dbReference type="NCBI Taxonomy" id="358040"/>
    <lineage>
        <taxon>Eukaryota</taxon>
        <taxon>Metazoa</taxon>
        <taxon>Ecdysozoa</taxon>
        <taxon>Nematoda</taxon>
        <taxon>Chromadorea</taxon>
        <taxon>Rhabditida</taxon>
        <taxon>Rhabditina</taxon>
        <taxon>Diplogasteromorpha</taxon>
        <taxon>Diplogasteroidea</taxon>
        <taxon>Neodiplogasteridae</taxon>
        <taxon>Pristionchus</taxon>
    </lineage>
</organism>
<dbReference type="InterPro" id="IPR012677">
    <property type="entry name" value="Nucleotide-bd_a/b_plait_sf"/>
</dbReference>
<gene>
    <name evidence="6" type="ORF">PENTCL1PPCAC_30797</name>
</gene>
<dbReference type="PANTHER" id="PTHR48026:SF14">
    <property type="entry name" value="HETEROGENEOUS NUCLEAR RIBONUCLEOPROTEIN A1"/>
    <property type="match status" value="1"/>
</dbReference>
<evidence type="ECO:0000313" key="7">
    <source>
        <dbReference type="Proteomes" id="UP001432027"/>
    </source>
</evidence>
<dbReference type="FunFam" id="3.30.70.330:FF:000040">
    <property type="entry name" value="Heterogeneous nuclear ribonucleoprotein A2/B1"/>
    <property type="match status" value="1"/>
</dbReference>
<dbReference type="GO" id="GO:0003730">
    <property type="term" value="F:mRNA 3'-UTR binding"/>
    <property type="evidence" value="ECO:0007669"/>
    <property type="project" value="TreeGrafter"/>
</dbReference>
<feature type="compositionally biased region" description="Basic and acidic residues" evidence="4">
    <location>
        <begin position="77"/>
        <end position="97"/>
    </location>
</feature>
<keyword evidence="2 3" id="KW-0694">RNA-binding</keyword>
<feature type="domain" description="RRM" evidence="5">
    <location>
        <begin position="106"/>
        <end position="174"/>
    </location>
</feature>
<accession>A0AAV5UQX1</accession>
<dbReference type="PROSITE" id="PS50102">
    <property type="entry name" value="RRM"/>
    <property type="match status" value="2"/>
</dbReference>
<keyword evidence="1" id="KW-0677">Repeat</keyword>
<evidence type="ECO:0000256" key="3">
    <source>
        <dbReference type="PROSITE-ProRule" id="PRU00176"/>
    </source>
</evidence>
<protein>
    <recommendedName>
        <fullName evidence="5">RRM domain-containing protein</fullName>
    </recommendedName>
</protein>
<evidence type="ECO:0000256" key="1">
    <source>
        <dbReference type="ARBA" id="ARBA00022737"/>
    </source>
</evidence>
<dbReference type="EMBL" id="BTSX01000138">
    <property type="protein sequence ID" value="GMT08623.1"/>
    <property type="molecule type" value="Genomic_DNA"/>
</dbReference>
<feature type="region of interest" description="Disordered" evidence="4">
    <location>
        <begin position="77"/>
        <end position="103"/>
    </location>
</feature>
<feature type="domain" description="RRM" evidence="5">
    <location>
        <begin position="14"/>
        <end position="97"/>
    </location>
</feature>
<dbReference type="Pfam" id="PF00076">
    <property type="entry name" value="RRM_1"/>
    <property type="match status" value="2"/>
</dbReference>
<dbReference type="InterPro" id="IPR035979">
    <property type="entry name" value="RBD_domain_sf"/>
</dbReference>
<name>A0AAV5UQX1_9BILA</name>
<evidence type="ECO:0000313" key="6">
    <source>
        <dbReference type="EMBL" id="GMT08623.1"/>
    </source>
</evidence>
<dbReference type="PANTHER" id="PTHR48026">
    <property type="entry name" value="HOMOLOGOUS TO DROSOPHILA SQD (SQUID) PROTEIN"/>
    <property type="match status" value="1"/>
</dbReference>
<evidence type="ECO:0000259" key="5">
    <source>
        <dbReference type="PROSITE" id="PS50102"/>
    </source>
</evidence>
<proteinExistence type="predicted"/>
<feature type="non-terminal residue" evidence="6">
    <location>
        <position position="312"/>
    </location>
</feature>
<dbReference type="SUPFAM" id="SSF54928">
    <property type="entry name" value="RNA-binding domain, RBD"/>
    <property type="match status" value="2"/>
</dbReference>
<dbReference type="Proteomes" id="UP001432027">
    <property type="component" value="Unassembled WGS sequence"/>
</dbReference>
<reference evidence="6" key="1">
    <citation type="submission" date="2023-10" db="EMBL/GenBank/DDBJ databases">
        <title>Genome assembly of Pristionchus species.</title>
        <authorList>
            <person name="Yoshida K."/>
            <person name="Sommer R.J."/>
        </authorList>
    </citation>
    <scope>NUCLEOTIDE SEQUENCE</scope>
    <source>
        <strain evidence="6">RS0144</strain>
    </source>
</reference>
<dbReference type="GO" id="GO:0071013">
    <property type="term" value="C:catalytic step 2 spliceosome"/>
    <property type="evidence" value="ECO:0007669"/>
    <property type="project" value="TreeGrafter"/>
</dbReference>
<evidence type="ECO:0000256" key="4">
    <source>
        <dbReference type="SAM" id="MobiDB-lite"/>
    </source>
</evidence>